<evidence type="ECO:0000259" key="7">
    <source>
        <dbReference type="Pfam" id="PF13473"/>
    </source>
</evidence>
<feature type="transmembrane region" description="Helical" evidence="5">
    <location>
        <begin position="20"/>
        <end position="40"/>
    </location>
</feature>
<evidence type="ECO:0000256" key="2">
    <source>
        <dbReference type="ARBA" id="ARBA00005989"/>
    </source>
</evidence>
<dbReference type="CDD" id="cd14656">
    <property type="entry name" value="Imelysin-like_EfeO"/>
    <property type="match status" value="1"/>
</dbReference>
<reference evidence="8" key="1">
    <citation type="submission" date="2024-06" db="EMBL/GenBank/DDBJ databases">
        <title>Complete genome of Salinicola endophyticus HNIBRBA4755.</title>
        <authorList>
            <person name="Shin S.Y."/>
            <person name="Kang H."/>
            <person name="Song J."/>
        </authorList>
    </citation>
    <scope>NUCLEOTIDE SEQUENCE</scope>
    <source>
        <strain evidence="8">HNIBRBA4755</strain>
    </source>
</reference>
<keyword evidence="5" id="KW-0812">Transmembrane</keyword>
<keyword evidence="3" id="KW-0732">Signal</keyword>
<dbReference type="InterPro" id="IPR028096">
    <property type="entry name" value="EfeO_Cupredoxin"/>
</dbReference>
<evidence type="ECO:0000259" key="6">
    <source>
        <dbReference type="Pfam" id="PF09375"/>
    </source>
</evidence>
<dbReference type="RefSeq" id="WP_353981562.1">
    <property type="nucleotide sequence ID" value="NZ_CP159578.1"/>
</dbReference>
<feature type="domain" description="Imelysin-like" evidence="6">
    <location>
        <begin position="161"/>
        <end position="366"/>
    </location>
</feature>
<feature type="region of interest" description="Disordered" evidence="4">
    <location>
        <begin position="356"/>
        <end position="375"/>
    </location>
</feature>
<dbReference type="Gene3D" id="1.20.1420.20">
    <property type="entry name" value="M75 peptidase, HXXE motif"/>
    <property type="match status" value="1"/>
</dbReference>
<name>A0AB74UIQ1_9GAMM</name>
<evidence type="ECO:0000256" key="1">
    <source>
        <dbReference type="ARBA" id="ARBA00004418"/>
    </source>
</evidence>
<dbReference type="EMBL" id="CP159578">
    <property type="protein sequence ID" value="XCJ80751.1"/>
    <property type="molecule type" value="Genomic_DNA"/>
</dbReference>
<dbReference type="PANTHER" id="PTHR39192">
    <property type="entry name" value="IRON UPTAKE SYSTEM COMPONENT EFEO"/>
    <property type="match status" value="1"/>
</dbReference>
<dbReference type="InterPro" id="IPR034981">
    <property type="entry name" value="Imelysin-like_EfeO/Algp7"/>
</dbReference>
<evidence type="ECO:0000256" key="5">
    <source>
        <dbReference type="SAM" id="Phobius"/>
    </source>
</evidence>
<keyword evidence="5" id="KW-0472">Membrane</keyword>
<comment type="subcellular location">
    <subcellularLocation>
        <location evidence="1">Periplasm</location>
    </subcellularLocation>
</comment>
<feature type="domain" description="EfeO-type cupredoxin-like" evidence="7">
    <location>
        <begin position="32"/>
        <end position="135"/>
    </location>
</feature>
<dbReference type="PANTHER" id="PTHR39192:SF1">
    <property type="entry name" value="IRON UPTAKE SYSTEM COMPONENT EFEO"/>
    <property type="match status" value="1"/>
</dbReference>
<protein>
    <submittedName>
        <fullName evidence="8">Cupredoxin domain-containing protein</fullName>
    </submittedName>
</protein>
<dbReference type="InterPro" id="IPR018976">
    <property type="entry name" value="Imelysin-like"/>
</dbReference>
<dbReference type="Pfam" id="PF09375">
    <property type="entry name" value="Peptidase_M75"/>
    <property type="match status" value="1"/>
</dbReference>
<evidence type="ECO:0000313" key="8">
    <source>
        <dbReference type="EMBL" id="XCJ80751.1"/>
    </source>
</evidence>
<dbReference type="GO" id="GO:0042597">
    <property type="term" value="C:periplasmic space"/>
    <property type="evidence" value="ECO:0007669"/>
    <property type="project" value="UniProtKB-SubCell"/>
</dbReference>
<dbReference type="Pfam" id="PF13473">
    <property type="entry name" value="Cupredoxin_1"/>
    <property type="match status" value="1"/>
</dbReference>
<keyword evidence="5" id="KW-1133">Transmembrane helix</keyword>
<comment type="similarity">
    <text evidence="2">Belongs to the EfeM/EfeO family.</text>
</comment>
<evidence type="ECO:0000256" key="3">
    <source>
        <dbReference type="ARBA" id="ARBA00022729"/>
    </source>
</evidence>
<dbReference type="InterPro" id="IPR038352">
    <property type="entry name" value="Imelysin_sf"/>
</dbReference>
<proteinExistence type="inferred from homology"/>
<organism evidence="8">
    <name type="scientific">Salinicola endophyticus</name>
    <dbReference type="NCBI Taxonomy" id="1949083"/>
    <lineage>
        <taxon>Bacteria</taxon>
        <taxon>Pseudomonadati</taxon>
        <taxon>Pseudomonadota</taxon>
        <taxon>Gammaproteobacteria</taxon>
        <taxon>Oceanospirillales</taxon>
        <taxon>Halomonadaceae</taxon>
        <taxon>Salinicola</taxon>
    </lineage>
</organism>
<dbReference type="AlphaFoldDB" id="A0AB74UIQ1"/>
<evidence type="ECO:0000256" key="4">
    <source>
        <dbReference type="SAM" id="MobiDB-lite"/>
    </source>
</evidence>
<accession>A0AB74UIQ1</accession>
<dbReference type="InterPro" id="IPR050894">
    <property type="entry name" value="EfeM/EfeO_iron_uptake"/>
</dbReference>
<gene>
    <name evidence="8" type="ORF">ABV408_06100</name>
</gene>
<sequence length="416" mass="43256">MSTTHTTSSTAHHAPSPRLLRLGLVISFLLMLIALGVFALSLRAVESGSDDGTLITISAKGCQPARVEVPAGERTFTIVNRSDRAIEWEVIDGVMVLAERENIAPGMRQPLRVDLTAGDYAMTCGLLSNPHGELHVTPSGDAGPARALAAHDFVGALAELRVYTTLQMRKLERASATLEQAIAAGDLTAARTAYLQARRIDQRLAMPIGLFGDLDQRLNAPADYYAGREKDPDFGGFPRLALGLFGADTTAGDTTAGLAPVAKQLVADLDTLSQRLAQASVPPAQLANGSARALQTWHDRTADGEMTPLALNDLIGLSEGSAKIVSLVDPLLARQAPSIQNQLDQALAALQQALAEASPPGADGSPSTAESAASDAPQALLAAGALPQATAQRLLADSEALAKALAAVNHALALSG</sequence>